<evidence type="ECO:0000313" key="3">
    <source>
        <dbReference type="EMBL" id="GAA1953489.1"/>
    </source>
</evidence>
<name>A0ABN2QLR1_9ACTN</name>
<dbReference type="SUPFAM" id="SSF53474">
    <property type="entry name" value="alpha/beta-Hydrolases"/>
    <property type="match status" value="1"/>
</dbReference>
<evidence type="ECO:0000259" key="2">
    <source>
        <dbReference type="Pfam" id="PF01738"/>
    </source>
</evidence>
<gene>
    <name evidence="3" type="ORF">GCM10009838_06000</name>
</gene>
<feature type="compositionally biased region" description="Low complexity" evidence="1">
    <location>
        <begin position="1"/>
        <end position="27"/>
    </location>
</feature>
<keyword evidence="4" id="KW-1185">Reference proteome</keyword>
<sequence>MSGCSSSASHPAAAPSSAPGTPSTSPSIDATCLQGDPDAAKHVTHFEGGNGHNVEAYTIGTGPIGVVLAHQVDATLCQWSSIWTDFPANDYTVMAITMGGGIDTDVAKAVEQLRARGHQKIVLIGASMGGSAVLAAAGEVTPAVQGVVSLSGPTAYGPADAVSAVKTFQVPVAFFAGDEDSRFATDAQRMYDATAEKDKTLHILKNDRDHGVDLWPQVKNEVFAFIAKHVQ</sequence>
<feature type="domain" description="Dienelactone hydrolase" evidence="2">
    <location>
        <begin position="102"/>
        <end position="203"/>
    </location>
</feature>
<evidence type="ECO:0000313" key="4">
    <source>
        <dbReference type="Proteomes" id="UP001499854"/>
    </source>
</evidence>
<feature type="region of interest" description="Disordered" evidence="1">
    <location>
        <begin position="1"/>
        <end position="34"/>
    </location>
</feature>
<dbReference type="InterPro" id="IPR029058">
    <property type="entry name" value="AB_hydrolase_fold"/>
</dbReference>
<protein>
    <recommendedName>
        <fullName evidence="2">Dienelactone hydrolase domain-containing protein</fullName>
    </recommendedName>
</protein>
<dbReference type="Gene3D" id="3.40.50.1820">
    <property type="entry name" value="alpha/beta hydrolase"/>
    <property type="match status" value="1"/>
</dbReference>
<dbReference type="InterPro" id="IPR002925">
    <property type="entry name" value="Dienelactn_hydro"/>
</dbReference>
<dbReference type="EMBL" id="BAAAQM010000002">
    <property type="protein sequence ID" value="GAA1953489.1"/>
    <property type="molecule type" value="Genomic_DNA"/>
</dbReference>
<proteinExistence type="predicted"/>
<accession>A0ABN2QLR1</accession>
<dbReference type="Proteomes" id="UP001499854">
    <property type="component" value="Unassembled WGS sequence"/>
</dbReference>
<dbReference type="Pfam" id="PF01738">
    <property type="entry name" value="DLH"/>
    <property type="match status" value="1"/>
</dbReference>
<organism evidence="3 4">
    <name type="scientific">Catenulispora subtropica</name>
    <dbReference type="NCBI Taxonomy" id="450798"/>
    <lineage>
        <taxon>Bacteria</taxon>
        <taxon>Bacillati</taxon>
        <taxon>Actinomycetota</taxon>
        <taxon>Actinomycetes</taxon>
        <taxon>Catenulisporales</taxon>
        <taxon>Catenulisporaceae</taxon>
        <taxon>Catenulispora</taxon>
    </lineage>
</organism>
<evidence type="ECO:0000256" key="1">
    <source>
        <dbReference type="SAM" id="MobiDB-lite"/>
    </source>
</evidence>
<reference evidence="3 4" key="1">
    <citation type="journal article" date="2019" name="Int. J. Syst. Evol. Microbiol.">
        <title>The Global Catalogue of Microorganisms (GCM) 10K type strain sequencing project: providing services to taxonomists for standard genome sequencing and annotation.</title>
        <authorList>
            <consortium name="The Broad Institute Genomics Platform"/>
            <consortium name="The Broad Institute Genome Sequencing Center for Infectious Disease"/>
            <person name="Wu L."/>
            <person name="Ma J."/>
        </authorList>
    </citation>
    <scope>NUCLEOTIDE SEQUENCE [LARGE SCALE GENOMIC DNA]</scope>
    <source>
        <strain evidence="3 4">JCM 16013</strain>
    </source>
</reference>
<comment type="caution">
    <text evidence="3">The sequence shown here is derived from an EMBL/GenBank/DDBJ whole genome shotgun (WGS) entry which is preliminary data.</text>
</comment>